<dbReference type="RefSeq" id="WP_169153852.1">
    <property type="nucleotide sequence ID" value="NZ_CAWPJE010000338.1"/>
</dbReference>
<name>A0ABX1P2K5_9CYAN</name>
<gene>
    <name evidence="2" type="ORF">DP116_03535</name>
</gene>
<evidence type="ECO:0000313" key="3">
    <source>
        <dbReference type="Proteomes" id="UP000718564"/>
    </source>
</evidence>
<evidence type="ECO:0000256" key="1">
    <source>
        <dbReference type="SAM" id="MobiDB-lite"/>
    </source>
</evidence>
<sequence length="87" mass="9996">MTTQDKARELMVQQRLQDEHLHESMLNRAEAAHPSGTEGMTQEEARELMAQQRHHEKHLHESMLNRAEAEVGLPSDNTNSSQECSLY</sequence>
<proteinExistence type="predicted"/>
<feature type="compositionally biased region" description="Basic and acidic residues" evidence="1">
    <location>
        <begin position="58"/>
        <end position="69"/>
    </location>
</feature>
<organism evidence="2 3">
    <name type="scientific">Brasilonema bromeliae SPC951</name>
    <dbReference type="NCBI Taxonomy" id="385972"/>
    <lineage>
        <taxon>Bacteria</taxon>
        <taxon>Bacillati</taxon>
        <taxon>Cyanobacteriota</taxon>
        <taxon>Cyanophyceae</taxon>
        <taxon>Nostocales</taxon>
        <taxon>Scytonemataceae</taxon>
        <taxon>Brasilonema</taxon>
        <taxon>Bromeliae group (in: Brasilonema)</taxon>
    </lineage>
</organism>
<protein>
    <submittedName>
        <fullName evidence="2">Uncharacterized protein</fullName>
    </submittedName>
</protein>
<accession>A0ABX1P2K5</accession>
<evidence type="ECO:0000313" key="2">
    <source>
        <dbReference type="EMBL" id="NMG18565.1"/>
    </source>
</evidence>
<comment type="caution">
    <text evidence="2">The sequence shown here is derived from an EMBL/GenBank/DDBJ whole genome shotgun (WGS) entry which is preliminary data.</text>
</comment>
<feature type="compositionally biased region" description="Polar residues" evidence="1">
    <location>
        <begin position="75"/>
        <end position="87"/>
    </location>
</feature>
<feature type="region of interest" description="Disordered" evidence="1">
    <location>
        <begin position="30"/>
        <end position="87"/>
    </location>
</feature>
<reference evidence="2 3" key="1">
    <citation type="submission" date="2018-06" db="EMBL/GenBank/DDBJ databases">
        <title>Comparative genomics of Brasilonema spp. strains.</title>
        <authorList>
            <person name="Alvarenga D.O."/>
            <person name="Fiore M.F."/>
            <person name="Varani A.M."/>
        </authorList>
    </citation>
    <scope>NUCLEOTIDE SEQUENCE [LARGE SCALE GENOMIC DNA]</scope>
    <source>
        <strain evidence="2 3">SPC951</strain>
    </source>
</reference>
<dbReference type="Proteomes" id="UP000718564">
    <property type="component" value="Unassembled WGS sequence"/>
</dbReference>
<keyword evidence="3" id="KW-1185">Reference proteome</keyword>
<dbReference type="EMBL" id="QMEB01000015">
    <property type="protein sequence ID" value="NMG18565.1"/>
    <property type="molecule type" value="Genomic_DNA"/>
</dbReference>